<dbReference type="GO" id="GO:0006508">
    <property type="term" value="P:proteolysis"/>
    <property type="evidence" value="ECO:0007669"/>
    <property type="project" value="UniProtKB-KW"/>
</dbReference>
<organism evidence="7 8">
    <name type="scientific">Chionoecetes opilio</name>
    <name type="common">Atlantic snow crab</name>
    <name type="synonym">Cancer opilio</name>
    <dbReference type="NCBI Taxonomy" id="41210"/>
    <lineage>
        <taxon>Eukaryota</taxon>
        <taxon>Metazoa</taxon>
        <taxon>Ecdysozoa</taxon>
        <taxon>Arthropoda</taxon>
        <taxon>Crustacea</taxon>
        <taxon>Multicrustacea</taxon>
        <taxon>Malacostraca</taxon>
        <taxon>Eumalacostraca</taxon>
        <taxon>Eucarida</taxon>
        <taxon>Decapoda</taxon>
        <taxon>Pleocyemata</taxon>
        <taxon>Brachyura</taxon>
        <taxon>Eubrachyura</taxon>
        <taxon>Majoidea</taxon>
        <taxon>Majidae</taxon>
        <taxon>Chionoecetes</taxon>
    </lineage>
</organism>
<evidence type="ECO:0000256" key="1">
    <source>
        <dbReference type="ARBA" id="ARBA00022670"/>
    </source>
</evidence>
<protein>
    <submittedName>
        <fullName evidence="7">Xaa-Pro dipeptidase</fullName>
    </submittedName>
</protein>
<dbReference type="Proteomes" id="UP000770661">
    <property type="component" value="Unassembled WGS sequence"/>
</dbReference>
<keyword evidence="8" id="KW-1185">Reference proteome</keyword>
<dbReference type="Gene3D" id="3.40.350.10">
    <property type="entry name" value="Creatinase/prolidase N-terminal domain"/>
    <property type="match status" value="1"/>
</dbReference>
<name>A0A8J4Y134_CHIOP</name>
<dbReference type="OrthoDB" id="10261878at2759"/>
<keyword evidence="5" id="KW-0482">Metalloprotease</keyword>
<keyword evidence="4" id="KW-0224">Dipeptidase</keyword>
<sequence length="158" mass="17756">MYLTVLPLPPTRPAPPSYTDGAAHFDMGEHTLRVPMALHAENRRRLQQRLKQQGVGASSVVVLQGGGDNMRYSGDADDVFRQEPYFHWAFGALEPGWYGAFDVASGRTLLFCPRLPAEYATWMGRIKTPQEYRQRFQVDEVRYVDEVSCSSGCCCSCS</sequence>
<evidence type="ECO:0000256" key="3">
    <source>
        <dbReference type="ARBA" id="ARBA00022801"/>
    </source>
</evidence>
<keyword evidence="1" id="KW-0645">Protease</keyword>
<dbReference type="PANTHER" id="PTHR48480">
    <property type="match status" value="1"/>
</dbReference>
<evidence type="ECO:0000259" key="6">
    <source>
        <dbReference type="SMART" id="SM01011"/>
    </source>
</evidence>
<evidence type="ECO:0000256" key="2">
    <source>
        <dbReference type="ARBA" id="ARBA00022723"/>
    </source>
</evidence>
<dbReference type="AlphaFoldDB" id="A0A8J4Y134"/>
<accession>A0A8J4Y134</accession>
<reference evidence="7" key="1">
    <citation type="submission" date="2020-07" db="EMBL/GenBank/DDBJ databases">
        <title>The High-quality genome of the commercially important snow crab, Chionoecetes opilio.</title>
        <authorList>
            <person name="Jeong J.-H."/>
            <person name="Ryu S."/>
        </authorList>
    </citation>
    <scope>NUCLEOTIDE SEQUENCE</scope>
    <source>
        <strain evidence="7">MADBK_172401_WGS</strain>
        <tissue evidence="7">Digestive gland</tissue>
    </source>
</reference>
<dbReference type="GO" id="GO:0016805">
    <property type="term" value="F:dipeptidase activity"/>
    <property type="evidence" value="ECO:0007669"/>
    <property type="project" value="UniProtKB-KW"/>
</dbReference>
<dbReference type="PANTHER" id="PTHR48480:SF2">
    <property type="entry name" value="PEPTIDASE D"/>
    <property type="match status" value="1"/>
</dbReference>
<dbReference type="SMART" id="SM01011">
    <property type="entry name" value="AMP_N"/>
    <property type="match status" value="1"/>
</dbReference>
<dbReference type="GO" id="GO:0070006">
    <property type="term" value="F:metalloaminopeptidase activity"/>
    <property type="evidence" value="ECO:0007669"/>
    <property type="project" value="InterPro"/>
</dbReference>
<dbReference type="Pfam" id="PF05195">
    <property type="entry name" value="AMP_N"/>
    <property type="match status" value="1"/>
</dbReference>
<gene>
    <name evidence="7" type="primary">Pepd</name>
    <name evidence="7" type="ORF">GWK47_012751</name>
</gene>
<dbReference type="GO" id="GO:0030145">
    <property type="term" value="F:manganese ion binding"/>
    <property type="evidence" value="ECO:0007669"/>
    <property type="project" value="InterPro"/>
</dbReference>
<feature type="domain" description="Aminopeptidase P N-terminal" evidence="6">
    <location>
        <begin position="34"/>
        <end position="150"/>
    </location>
</feature>
<keyword evidence="3" id="KW-0378">Hydrolase</keyword>
<dbReference type="InterPro" id="IPR052433">
    <property type="entry name" value="X-Pro_dipept-like"/>
</dbReference>
<evidence type="ECO:0000313" key="8">
    <source>
        <dbReference type="Proteomes" id="UP000770661"/>
    </source>
</evidence>
<dbReference type="EMBL" id="JACEEZ010020032">
    <property type="protein sequence ID" value="KAG0715079.1"/>
    <property type="molecule type" value="Genomic_DNA"/>
</dbReference>
<proteinExistence type="predicted"/>
<dbReference type="SUPFAM" id="SSF53092">
    <property type="entry name" value="Creatinase/prolidase N-terminal domain"/>
    <property type="match status" value="1"/>
</dbReference>
<dbReference type="InterPro" id="IPR029149">
    <property type="entry name" value="Creatin/AminoP/Spt16_N"/>
</dbReference>
<evidence type="ECO:0000256" key="5">
    <source>
        <dbReference type="ARBA" id="ARBA00023049"/>
    </source>
</evidence>
<evidence type="ECO:0000313" key="7">
    <source>
        <dbReference type="EMBL" id="KAG0715079.1"/>
    </source>
</evidence>
<evidence type="ECO:0000256" key="4">
    <source>
        <dbReference type="ARBA" id="ARBA00022997"/>
    </source>
</evidence>
<comment type="caution">
    <text evidence="7">The sequence shown here is derived from an EMBL/GenBank/DDBJ whole genome shotgun (WGS) entry which is preliminary data.</text>
</comment>
<keyword evidence="2" id="KW-0479">Metal-binding</keyword>
<dbReference type="InterPro" id="IPR007865">
    <property type="entry name" value="Aminopep_P_N"/>
</dbReference>